<proteinExistence type="predicted"/>
<evidence type="ECO:0000313" key="2">
    <source>
        <dbReference type="EMBL" id="GMR37410.1"/>
    </source>
</evidence>
<reference evidence="3" key="1">
    <citation type="submission" date="2022-10" db="EMBL/GenBank/DDBJ databases">
        <title>Genome assembly of Pristionchus species.</title>
        <authorList>
            <person name="Yoshida K."/>
            <person name="Sommer R.J."/>
        </authorList>
    </citation>
    <scope>NUCLEOTIDE SEQUENCE [LARGE SCALE GENOMIC DNA]</scope>
    <source>
        <strain evidence="3">RS5460</strain>
    </source>
</reference>
<keyword evidence="3" id="KW-1185">Reference proteome</keyword>
<comment type="caution">
    <text evidence="2">The sequence shown here is derived from an EMBL/GenBank/DDBJ whole genome shotgun (WGS) entry which is preliminary data.</text>
</comment>
<name>A0AAN4ZI72_9BILA</name>
<gene>
    <name evidence="2" type="ORF">PMAYCL1PPCAC_07605</name>
</gene>
<feature type="transmembrane region" description="Helical" evidence="1">
    <location>
        <begin position="12"/>
        <end position="32"/>
    </location>
</feature>
<dbReference type="AlphaFoldDB" id="A0AAN4ZI72"/>
<dbReference type="EMBL" id="BTRK01000002">
    <property type="protein sequence ID" value="GMR37410.1"/>
    <property type="molecule type" value="Genomic_DNA"/>
</dbReference>
<keyword evidence="1" id="KW-0812">Transmembrane</keyword>
<accession>A0AAN4ZI72</accession>
<feature type="transmembrane region" description="Helical" evidence="1">
    <location>
        <begin position="73"/>
        <end position="96"/>
    </location>
</feature>
<organism evidence="2 3">
    <name type="scientific">Pristionchus mayeri</name>
    <dbReference type="NCBI Taxonomy" id="1317129"/>
    <lineage>
        <taxon>Eukaryota</taxon>
        <taxon>Metazoa</taxon>
        <taxon>Ecdysozoa</taxon>
        <taxon>Nematoda</taxon>
        <taxon>Chromadorea</taxon>
        <taxon>Rhabditida</taxon>
        <taxon>Rhabditina</taxon>
        <taxon>Diplogasteromorpha</taxon>
        <taxon>Diplogasteroidea</taxon>
        <taxon>Neodiplogasteridae</taxon>
        <taxon>Pristionchus</taxon>
    </lineage>
</organism>
<sequence length="103" mass="11381">MPEEVLSCRNTLLLFLNFLCQYCVIVNCNPLGGNVEGSAEEPITTTTKSPEEIQAEYEEFCKHRGPFCFEQTYVNIAITILGALVFLISACIAGCVSRRQGNV</sequence>
<evidence type="ECO:0000256" key="1">
    <source>
        <dbReference type="SAM" id="Phobius"/>
    </source>
</evidence>
<evidence type="ECO:0000313" key="3">
    <source>
        <dbReference type="Proteomes" id="UP001328107"/>
    </source>
</evidence>
<keyword evidence="1" id="KW-0472">Membrane</keyword>
<dbReference type="Proteomes" id="UP001328107">
    <property type="component" value="Unassembled WGS sequence"/>
</dbReference>
<protein>
    <submittedName>
        <fullName evidence="2">Uncharacterized protein</fullName>
    </submittedName>
</protein>
<keyword evidence="1" id="KW-1133">Transmembrane helix</keyword>